<organism evidence="1 2">
    <name type="scientific">Halocaridina rubra</name>
    <name type="common">Hawaiian red shrimp</name>
    <dbReference type="NCBI Taxonomy" id="373956"/>
    <lineage>
        <taxon>Eukaryota</taxon>
        <taxon>Metazoa</taxon>
        <taxon>Ecdysozoa</taxon>
        <taxon>Arthropoda</taxon>
        <taxon>Crustacea</taxon>
        <taxon>Multicrustacea</taxon>
        <taxon>Malacostraca</taxon>
        <taxon>Eumalacostraca</taxon>
        <taxon>Eucarida</taxon>
        <taxon>Decapoda</taxon>
        <taxon>Pleocyemata</taxon>
        <taxon>Caridea</taxon>
        <taxon>Atyoidea</taxon>
        <taxon>Atyidae</taxon>
        <taxon>Halocaridina</taxon>
    </lineage>
</organism>
<dbReference type="Proteomes" id="UP001381693">
    <property type="component" value="Unassembled WGS sequence"/>
</dbReference>
<dbReference type="AlphaFoldDB" id="A0AAN8WFZ3"/>
<keyword evidence="2" id="KW-1185">Reference proteome</keyword>
<reference evidence="1 2" key="1">
    <citation type="submission" date="2023-11" db="EMBL/GenBank/DDBJ databases">
        <title>Halocaridina rubra genome assembly.</title>
        <authorList>
            <person name="Smith C."/>
        </authorList>
    </citation>
    <scope>NUCLEOTIDE SEQUENCE [LARGE SCALE GENOMIC DNA]</scope>
    <source>
        <strain evidence="1">EP-1</strain>
        <tissue evidence="1">Whole</tissue>
    </source>
</reference>
<gene>
    <name evidence="1" type="ORF">SK128_023386</name>
</gene>
<comment type="caution">
    <text evidence="1">The sequence shown here is derived from an EMBL/GenBank/DDBJ whole genome shotgun (WGS) entry which is preliminary data.</text>
</comment>
<dbReference type="EMBL" id="JAXCGZ010022799">
    <property type="protein sequence ID" value="KAK7023663.1"/>
    <property type="molecule type" value="Genomic_DNA"/>
</dbReference>
<proteinExistence type="predicted"/>
<accession>A0AAN8WFZ3</accession>
<evidence type="ECO:0000313" key="2">
    <source>
        <dbReference type="Proteomes" id="UP001381693"/>
    </source>
</evidence>
<name>A0AAN8WFZ3_HALRR</name>
<protein>
    <submittedName>
        <fullName evidence="1">Uncharacterized protein</fullName>
    </submittedName>
</protein>
<evidence type="ECO:0000313" key="1">
    <source>
        <dbReference type="EMBL" id="KAK7023663.1"/>
    </source>
</evidence>
<sequence>MIMEIEEVGEKTNIIKAEYIRKVFVSVETRDHISTISTEKEFLKHTRDGLSKLVLEVLENLLLSAIYLFYWQITFSRNSEYILNTRLFVWAPILLNSPSDFVVAKASSSSEPRATHLFDQNYPKQLIIFLLEMSNSLVTPNSRVALGIQKEEVAVESETAPLPDQN</sequence>